<dbReference type="Proteomes" id="UP000598297">
    <property type="component" value="Unassembled WGS sequence"/>
</dbReference>
<dbReference type="InterPro" id="IPR050267">
    <property type="entry name" value="Anti-sigma-factor_SerPK"/>
</dbReference>
<dbReference type="GO" id="GO:0005524">
    <property type="term" value="F:ATP binding"/>
    <property type="evidence" value="ECO:0007669"/>
    <property type="project" value="UniProtKB-KW"/>
</dbReference>
<dbReference type="Gene3D" id="3.30.565.10">
    <property type="entry name" value="Histidine kinase-like ATPase, C-terminal domain"/>
    <property type="match status" value="1"/>
</dbReference>
<reference evidence="3" key="1">
    <citation type="submission" date="2020-01" db="EMBL/GenBank/DDBJ databases">
        <title>Whole-genome analyses of novel actinobacteria.</title>
        <authorList>
            <person name="Sahin N."/>
        </authorList>
    </citation>
    <scope>NUCLEOTIDE SEQUENCE</scope>
    <source>
        <strain evidence="3">YC537</strain>
    </source>
</reference>
<dbReference type="SUPFAM" id="SSF55874">
    <property type="entry name" value="ATPase domain of HSP90 chaperone/DNA topoisomerase II/histidine kinase"/>
    <property type="match status" value="1"/>
</dbReference>
<dbReference type="RefSeq" id="WP_161693795.1">
    <property type="nucleotide sequence ID" value="NZ_JAAAHS010000016.1"/>
</dbReference>
<keyword evidence="3" id="KW-0067">ATP-binding</keyword>
<dbReference type="InterPro" id="IPR036890">
    <property type="entry name" value="HATPase_C_sf"/>
</dbReference>
<keyword evidence="3" id="KW-0547">Nucleotide-binding</keyword>
<comment type="caution">
    <text evidence="3">The sequence shown here is derived from an EMBL/GenBank/DDBJ whole genome shotgun (WGS) entry which is preliminary data.</text>
</comment>
<dbReference type="AlphaFoldDB" id="A0A964UL28"/>
<evidence type="ECO:0000313" key="4">
    <source>
        <dbReference type="Proteomes" id="UP000598297"/>
    </source>
</evidence>
<evidence type="ECO:0000313" key="3">
    <source>
        <dbReference type="EMBL" id="NBE50607.1"/>
    </source>
</evidence>
<feature type="domain" description="Histidine kinase/HSP90-like ATPase" evidence="2">
    <location>
        <begin position="9"/>
        <end position="122"/>
    </location>
</feature>
<accession>A0A964UL28</accession>
<proteinExistence type="predicted"/>
<sequence length="130" mass="14323">MTDSMQQFFAARPQSVSQARQFADRALKGWGRTGRAEDVRLCVSELTTNAVVHGTTRGHGFLLRIDFDDEVVGVEVHDSRRQQPQVRDALATDLAGRGLVLVAALADEWGIEDRRPIGKIVWSCFKAGSA</sequence>
<evidence type="ECO:0000256" key="1">
    <source>
        <dbReference type="ARBA" id="ARBA00022527"/>
    </source>
</evidence>
<gene>
    <name evidence="3" type="ORF">GUY60_04035</name>
</gene>
<keyword evidence="4" id="KW-1185">Reference proteome</keyword>
<keyword evidence="1" id="KW-0808">Transferase</keyword>
<organism evidence="3 4">
    <name type="scientific">Streptomyces boluensis</name>
    <dbReference type="NCBI Taxonomy" id="1775135"/>
    <lineage>
        <taxon>Bacteria</taxon>
        <taxon>Bacillati</taxon>
        <taxon>Actinomycetota</taxon>
        <taxon>Actinomycetes</taxon>
        <taxon>Kitasatosporales</taxon>
        <taxon>Streptomycetaceae</taxon>
        <taxon>Streptomyces</taxon>
    </lineage>
</organism>
<keyword evidence="1" id="KW-0723">Serine/threonine-protein kinase</keyword>
<dbReference type="OrthoDB" id="3479721at2"/>
<dbReference type="EMBL" id="JAAAHS010000016">
    <property type="protein sequence ID" value="NBE50607.1"/>
    <property type="molecule type" value="Genomic_DNA"/>
</dbReference>
<protein>
    <submittedName>
        <fullName evidence="3">ATP-binding protein</fullName>
    </submittedName>
</protein>
<dbReference type="Pfam" id="PF13581">
    <property type="entry name" value="HATPase_c_2"/>
    <property type="match status" value="1"/>
</dbReference>
<keyword evidence="1" id="KW-0418">Kinase</keyword>
<dbReference type="InterPro" id="IPR003594">
    <property type="entry name" value="HATPase_dom"/>
</dbReference>
<dbReference type="PANTHER" id="PTHR35526">
    <property type="entry name" value="ANTI-SIGMA-F FACTOR RSBW-RELATED"/>
    <property type="match status" value="1"/>
</dbReference>
<dbReference type="CDD" id="cd16936">
    <property type="entry name" value="HATPase_RsbW-like"/>
    <property type="match status" value="1"/>
</dbReference>
<name>A0A964UL28_9ACTN</name>
<evidence type="ECO:0000259" key="2">
    <source>
        <dbReference type="Pfam" id="PF13581"/>
    </source>
</evidence>
<dbReference type="PANTHER" id="PTHR35526:SF3">
    <property type="entry name" value="ANTI-SIGMA-F FACTOR RSBW"/>
    <property type="match status" value="1"/>
</dbReference>
<dbReference type="GO" id="GO:0004674">
    <property type="term" value="F:protein serine/threonine kinase activity"/>
    <property type="evidence" value="ECO:0007669"/>
    <property type="project" value="UniProtKB-KW"/>
</dbReference>